<dbReference type="EMBL" id="JADMLG010000013">
    <property type="protein sequence ID" value="MBH0779965.1"/>
    <property type="molecule type" value="Genomic_DNA"/>
</dbReference>
<protein>
    <submittedName>
        <fullName evidence="1">Uncharacterized protein</fullName>
    </submittedName>
</protein>
<reference evidence="1" key="1">
    <citation type="submission" date="2020-11" db="EMBL/GenBank/DDBJ databases">
        <title>Nocardia NEAU-351.nov., a novel actinomycete isolated from the cow dung.</title>
        <authorList>
            <person name="Zhang X."/>
        </authorList>
    </citation>
    <scope>NUCLEOTIDE SEQUENCE</scope>
    <source>
        <strain evidence="1">NEAU-351</strain>
    </source>
</reference>
<evidence type="ECO:0000313" key="2">
    <source>
        <dbReference type="Proteomes" id="UP000655751"/>
    </source>
</evidence>
<dbReference type="AlphaFoldDB" id="A0A931IHT4"/>
<evidence type="ECO:0000313" key="1">
    <source>
        <dbReference type="EMBL" id="MBH0779965.1"/>
    </source>
</evidence>
<sequence length="49" mass="5421">MVRWAYHRIGLARTASWAASSDQAVDRWVCRRIGLALVALLAVSVEPTP</sequence>
<gene>
    <name evidence="1" type="ORF">IT779_27200</name>
</gene>
<comment type="caution">
    <text evidence="1">The sequence shown here is derived from an EMBL/GenBank/DDBJ whole genome shotgun (WGS) entry which is preliminary data.</text>
</comment>
<accession>A0A931IHT4</accession>
<dbReference type="Proteomes" id="UP000655751">
    <property type="component" value="Unassembled WGS sequence"/>
</dbReference>
<name>A0A931IHT4_9NOCA</name>
<proteinExistence type="predicted"/>
<keyword evidence="2" id="KW-1185">Reference proteome</keyword>
<dbReference type="RefSeq" id="WP_196152283.1">
    <property type="nucleotide sequence ID" value="NZ_JADMLG010000013.1"/>
</dbReference>
<organism evidence="1 2">
    <name type="scientific">Nocardia bovistercoris</name>
    <dbReference type="NCBI Taxonomy" id="2785916"/>
    <lineage>
        <taxon>Bacteria</taxon>
        <taxon>Bacillati</taxon>
        <taxon>Actinomycetota</taxon>
        <taxon>Actinomycetes</taxon>
        <taxon>Mycobacteriales</taxon>
        <taxon>Nocardiaceae</taxon>
        <taxon>Nocardia</taxon>
    </lineage>
</organism>